<feature type="domain" description="HAMP" evidence="6">
    <location>
        <begin position="205"/>
        <end position="257"/>
    </location>
</feature>
<keyword evidence="4" id="KW-0812">Transmembrane</keyword>
<sequence length="562" mass="60156">MKMNLTMKMVVYFMLVVLIATAGFAFTIWKVDEASSLADNVSNVELPRLLKTNRVNNNVSDQMVNLRGYYIYNDPQLFSAYKKLAEENAIIEDELIQTSIKPEAKRLISEVKTLNDKYSETADGKFYPLMQAGQREEALQTLAEMASIGKSLNAKINEYQAFRNEEITAALNQTVDNARQARTVAIFATVLAAVLGITIGFFAARSIARPVNQLAMMAQKVARGDLTEQITVNRQDEIGQLAVAFNLMIEQLTSLIRQISSNAEQVAAASEELTASSEQSAQAANQIAASINKVANGANEQLVAANESSSTVEQMSAGIQQVAANTNRVADQSAQAAVKAQEGGQAVEKAVSQMRQIEDTVNTSAQVVAKLGERSKEIGQIVDTISGIAGQTNLLALNAAIEAARAGEQGRGFAVVAEEVRKLAEQSQEAAKKIAELIGEIQGDTAKAVVAMNDGTREVKTGAEVVNTAGIAFRQIVELVSQVSNQVTEISAAIQQMASGSQQIVGSVRKIDALSKTTAGETQGVSAATEEQLASMEEIAGSSQSLAQLAQDLRSAVDRFRV</sequence>
<dbReference type="GO" id="GO:0004888">
    <property type="term" value="F:transmembrane signaling receptor activity"/>
    <property type="evidence" value="ECO:0007669"/>
    <property type="project" value="InterPro"/>
</dbReference>
<reference evidence="7 8" key="1">
    <citation type="journal article" date="2011" name="EMBO J.">
        <title>Structural diversity of bacterial flagellar motors.</title>
        <authorList>
            <person name="Chen S."/>
            <person name="Beeby M."/>
            <person name="Murphy G.E."/>
            <person name="Leadbetter J.R."/>
            <person name="Hendrixson D.R."/>
            <person name="Briegel A."/>
            <person name="Li Z."/>
            <person name="Shi J."/>
            <person name="Tocheva E.I."/>
            <person name="Muller A."/>
            <person name="Dobro M.J."/>
            <person name="Jensen G.J."/>
        </authorList>
    </citation>
    <scope>NUCLEOTIDE SEQUENCE [LARGE SCALE GENOMIC DNA]</scope>
    <source>
        <strain evidence="7 8">DSM 6540</strain>
    </source>
</reference>
<evidence type="ECO:0008006" key="9">
    <source>
        <dbReference type="Google" id="ProtNLM"/>
    </source>
</evidence>
<evidence type="ECO:0000256" key="2">
    <source>
        <dbReference type="ARBA" id="ARBA00029447"/>
    </source>
</evidence>
<dbReference type="PANTHER" id="PTHR32089">
    <property type="entry name" value="METHYL-ACCEPTING CHEMOTAXIS PROTEIN MCPB"/>
    <property type="match status" value="1"/>
</dbReference>
<dbReference type="InterPro" id="IPR003660">
    <property type="entry name" value="HAMP_dom"/>
</dbReference>
<dbReference type="Gene3D" id="6.10.340.10">
    <property type="match status" value="1"/>
</dbReference>
<evidence type="ECO:0000259" key="5">
    <source>
        <dbReference type="PROSITE" id="PS50111"/>
    </source>
</evidence>
<name>F7NE81_9FIRM</name>
<dbReference type="Pfam" id="PF00015">
    <property type="entry name" value="MCPsignal"/>
    <property type="match status" value="1"/>
</dbReference>
<dbReference type="RefSeq" id="WP_004092149.1">
    <property type="nucleotide sequence ID" value="NZ_AFGF01000016.1"/>
</dbReference>
<dbReference type="GO" id="GO:0006935">
    <property type="term" value="P:chemotaxis"/>
    <property type="evidence" value="ECO:0007669"/>
    <property type="project" value="InterPro"/>
</dbReference>
<dbReference type="PROSITE" id="PS50885">
    <property type="entry name" value="HAMP"/>
    <property type="match status" value="1"/>
</dbReference>
<evidence type="ECO:0000313" key="8">
    <source>
        <dbReference type="Proteomes" id="UP000003240"/>
    </source>
</evidence>
<protein>
    <recommendedName>
        <fullName evidence="9">Methyl-accepting chemotaxis sensory transducer</fullName>
    </recommendedName>
</protein>
<dbReference type="STRING" id="1009370.ALO_01719"/>
<dbReference type="PROSITE" id="PS50111">
    <property type="entry name" value="CHEMOTAXIS_TRANSDUC_2"/>
    <property type="match status" value="1"/>
</dbReference>
<comment type="caution">
    <text evidence="7">The sequence shown here is derived from an EMBL/GenBank/DDBJ whole genome shotgun (WGS) entry which is preliminary data.</text>
</comment>
<feature type="domain" description="Methyl-accepting transducer" evidence="5">
    <location>
        <begin position="276"/>
        <end position="512"/>
    </location>
</feature>
<accession>F7NE81</accession>
<keyword evidence="4" id="KW-0472">Membrane</keyword>
<organism evidence="7 8">
    <name type="scientific">Acetonema longum DSM 6540</name>
    <dbReference type="NCBI Taxonomy" id="1009370"/>
    <lineage>
        <taxon>Bacteria</taxon>
        <taxon>Bacillati</taxon>
        <taxon>Bacillota</taxon>
        <taxon>Negativicutes</taxon>
        <taxon>Acetonemataceae</taxon>
        <taxon>Acetonema</taxon>
    </lineage>
</organism>
<keyword evidence="4" id="KW-1133">Transmembrane helix</keyword>
<comment type="similarity">
    <text evidence="2">Belongs to the methyl-accepting chemotaxis (MCP) protein family.</text>
</comment>
<dbReference type="SMART" id="SM00304">
    <property type="entry name" value="HAMP"/>
    <property type="match status" value="1"/>
</dbReference>
<dbReference type="Pfam" id="PF00672">
    <property type="entry name" value="HAMP"/>
    <property type="match status" value="1"/>
</dbReference>
<dbReference type="PANTHER" id="PTHR32089:SF112">
    <property type="entry name" value="LYSOZYME-LIKE PROTEIN-RELATED"/>
    <property type="match status" value="1"/>
</dbReference>
<dbReference type="SUPFAM" id="SSF58104">
    <property type="entry name" value="Methyl-accepting chemotaxis protein (MCP) signaling domain"/>
    <property type="match status" value="1"/>
</dbReference>
<dbReference type="InterPro" id="IPR004090">
    <property type="entry name" value="Chemotax_Me-accpt_rcpt"/>
</dbReference>
<dbReference type="CDD" id="cd06225">
    <property type="entry name" value="HAMP"/>
    <property type="match status" value="1"/>
</dbReference>
<keyword evidence="8" id="KW-1185">Reference proteome</keyword>
<keyword evidence="1 3" id="KW-0807">Transducer</keyword>
<proteinExistence type="inferred from homology"/>
<evidence type="ECO:0000256" key="1">
    <source>
        <dbReference type="ARBA" id="ARBA00023224"/>
    </source>
</evidence>
<gene>
    <name evidence="7" type="ORF">ALO_01719</name>
</gene>
<dbReference type="GO" id="GO:0007165">
    <property type="term" value="P:signal transduction"/>
    <property type="evidence" value="ECO:0007669"/>
    <property type="project" value="UniProtKB-KW"/>
</dbReference>
<dbReference type="CDD" id="cd11386">
    <property type="entry name" value="MCP_signal"/>
    <property type="match status" value="1"/>
</dbReference>
<evidence type="ECO:0000313" key="7">
    <source>
        <dbReference type="EMBL" id="EGO65593.1"/>
    </source>
</evidence>
<dbReference type="EMBL" id="AFGF01000016">
    <property type="protein sequence ID" value="EGO65593.1"/>
    <property type="molecule type" value="Genomic_DNA"/>
</dbReference>
<feature type="transmembrane region" description="Helical" evidence="4">
    <location>
        <begin position="184"/>
        <end position="204"/>
    </location>
</feature>
<dbReference type="InterPro" id="IPR004089">
    <property type="entry name" value="MCPsignal_dom"/>
</dbReference>
<dbReference type="AlphaFoldDB" id="F7NE81"/>
<evidence type="ECO:0000256" key="3">
    <source>
        <dbReference type="PROSITE-ProRule" id="PRU00284"/>
    </source>
</evidence>
<evidence type="ECO:0000256" key="4">
    <source>
        <dbReference type="SAM" id="Phobius"/>
    </source>
</evidence>
<dbReference type="Proteomes" id="UP000003240">
    <property type="component" value="Unassembled WGS sequence"/>
</dbReference>
<dbReference type="eggNOG" id="COG0840">
    <property type="taxonomic scope" value="Bacteria"/>
</dbReference>
<dbReference type="GO" id="GO:0016020">
    <property type="term" value="C:membrane"/>
    <property type="evidence" value="ECO:0007669"/>
    <property type="project" value="InterPro"/>
</dbReference>
<dbReference type="SMART" id="SM00283">
    <property type="entry name" value="MA"/>
    <property type="match status" value="1"/>
</dbReference>
<evidence type="ECO:0000259" key="6">
    <source>
        <dbReference type="PROSITE" id="PS50885"/>
    </source>
</evidence>
<dbReference type="PRINTS" id="PR00260">
    <property type="entry name" value="CHEMTRNSDUCR"/>
</dbReference>
<dbReference type="Gene3D" id="1.10.287.950">
    <property type="entry name" value="Methyl-accepting chemotaxis protein"/>
    <property type="match status" value="1"/>
</dbReference>